<dbReference type="SUPFAM" id="SSF53300">
    <property type="entry name" value="vWA-like"/>
    <property type="match status" value="1"/>
</dbReference>
<evidence type="ECO:0000256" key="4">
    <source>
        <dbReference type="ARBA" id="ARBA00022525"/>
    </source>
</evidence>
<name>A0AAV7A970_ENGPU</name>
<dbReference type="Pfam" id="PF25106">
    <property type="entry name" value="VWA_4"/>
    <property type="match status" value="1"/>
</dbReference>
<dbReference type="EMBL" id="WNYA01000008">
    <property type="protein sequence ID" value="KAG8558192.1"/>
    <property type="molecule type" value="Genomic_DNA"/>
</dbReference>
<comment type="subcellular location">
    <subcellularLocation>
        <location evidence="1">Cell membrane</location>
        <topology evidence="1">Lipid-anchor</topology>
        <topology evidence="1">GPI-anchor</topology>
    </subcellularLocation>
    <subcellularLocation>
        <location evidence="2">Secreted</location>
    </subcellularLocation>
</comment>
<organism evidence="12 13">
    <name type="scientific">Engystomops pustulosus</name>
    <name type="common">Tungara frog</name>
    <name type="synonym">Physalaemus pustulosus</name>
    <dbReference type="NCBI Taxonomy" id="76066"/>
    <lineage>
        <taxon>Eukaryota</taxon>
        <taxon>Metazoa</taxon>
        <taxon>Chordata</taxon>
        <taxon>Craniata</taxon>
        <taxon>Vertebrata</taxon>
        <taxon>Euteleostomi</taxon>
        <taxon>Amphibia</taxon>
        <taxon>Batrachia</taxon>
        <taxon>Anura</taxon>
        <taxon>Neobatrachia</taxon>
        <taxon>Hyloidea</taxon>
        <taxon>Leptodactylidae</taxon>
        <taxon>Leiuperinae</taxon>
        <taxon>Engystomops</taxon>
    </lineage>
</organism>
<dbReference type="Gene3D" id="3.40.50.410">
    <property type="entry name" value="von Willebrand factor, type A domain"/>
    <property type="match status" value="1"/>
</dbReference>
<feature type="domain" description="ZP" evidence="11">
    <location>
        <begin position="153"/>
        <end position="435"/>
    </location>
</feature>
<dbReference type="Gene3D" id="2.60.40.4100">
    <property type="entry name" value="Zona pellucida, ZP-C domain"/>
    <property type="match status" value="1"/>
</dbReference>
<dbReference type="GO" id="GO:0098552">
    <property type="term" value="C:side of membrane"/>
    <property type="evidence" value="ECO:0007669"/>
    <property type="project" value="UniProtKB-KW"/>
</dbReference>
<gene>
    <name evidence="12" type="ORF">GDO81_016899</name>
</gene>
<dbReference type="PANTHER" id="PTHR14002:SF58">
    <property type="entry name" value="UROMODULIN-LIKE"/>
    <property type="match status" value="1"/>
</dbReference>
<dbReference type="FunFam" id="2.60.40.4100:FF:000001">
    <property type="entry name" value="alpha-tectorin isoform X1"/>
    <property type="match status" value="1"/>
</dbReference>
<evidence type="ECO:0000256" key="2">
    <source>
        <dbReference type="ARBA" id="ARBA00004613"/>
    </source>
</evidence>
<keyword evidence="6" id="KW-0732">Signal</keyword>
<comment type="caution">
    <text evidence="12">The sequence shown here is derived from an EMBL/GenBank/DDBJ whole genome shotgun (WGS) entry which is preliminary data.</text>
</comment>
<evidence type="ECO:0000313" key="13">
    <source>
        <dbReference type="Proteomes" id="UP000824782"/>
    </source>
</evidence>
<sequence length="435" mass="49640">MKYYEVYEERTRNFNTRTGFLFKFQGIVEFIEDMWKYLCFIFLLFFFNKESFCSPINNNNELPADKSRCTSNTESSSLTYLVDTTGSMHNDLQQLKLVNGWLLHQVSARYPCGVRTYTMVEYNDPIIGPVHTTESISIFDSFFDNLTVRGGGDCPEMVVTGLQMALEKSPYNSFILVLTDASAKDYNDENLIKNVYSLINTTQSKIFFLITGVCAGRTDPKYLIYRDIASKSFGHVFEVRLSKLNKVNKTHANYENVIYLKPDPSLVIYREEYRVNVSCIYPLTMNVSLGTVLHPIMSIKTFSITGFGNFEVKMAAFLDQGYQAPIKKGEAQISTKDRLFVGVFISKGDKEQFNLVMLQCYATPTNNPLDKVSYGIIVNSCPNREDGTIRILENGISTQGKFYFQVFKFVGDYTYVYLHCQVHLCRGSCLPVSTV</sequence>
<evidence type="ECO:0000259" key="11">
    <source>
        <dbReference type="PROSITE" id="PS51034"/>
    </source>
</evidence>
<dbReference type="InterPro" id="IPR017977">
    <property type="entry name" value="ZP_dom_CS"/>
</dbReference>
<dbReference type="InterPro" id="IPR056861">
    <property type="entry name" value="HMCN1-like_VWA"/>
</dbReference>
<dbReference type="InterPro" id="IPR055355">
    <property type="entry name" value="ZP-C"/>
</dbReference>
<dbReference type="InterPro" id="IPR042235">
    <property type="entry name" value="ZP-C_dom"/>
</dbReference>
<evidence type="ECO:0000256" key="3">
    <source>
        <dbReference type="ARBA" id="ARBA00022475"/>
    </source>
</evidence>
<evidence type="ECO:0000313" key="12">
    <source>
        <dbReference type="EMBL" id="KAG8558192.1"/>
    </source>
</evidence>
<proteinExistence type="predicted"/>
<evidence type="ECO:0000256" key="9">
    <source>
        <dbReference type="ARBA" id="ARBA00023180"/>
    </source>
</evidence>
<dbReference type="PROSITE" id="PS00682">
    <property type="entry name" value="ZP_1"/>
    <property type="match status" value="1"/>
</dbReference>
<dbReference type="InterPro" id="IPR036465">
    <property type="entry name" value="vWFA_dom_sf"/>
</dbReference>
<dbReference type="SMART" id="SM00241">
    <property type="entry name" value="ZP"/>
    <property type="match status" value="1"/>
</dbReference>
<keyword evidence="4" id="KW-0964">Secreted</keyword>
<evidence type="ECO:0000256" key="8">
    <source>
        <dbReference type="ARBA" id="ARBA00023157"/>
    </source>
</evidence>
<dbReference type="GO" id="GO:0005886">
    <property type="term" value="C:plasma membrane"/>
    <property type="evidence" value="ECO:0007669"/>
    <property type="project" value="UniProtKB-SubCell"/>
</dbReference>
<keyword evidence="7" id="KW-0472">Membrane</keyword>
<dbReference type="Proteomes" id="UP000824782">
    <property type="component" value="Unassembled WGS sequence"/>
</dbReference>
<dbReference type="PROSITE" id="PS51034">
    <property type="entry name" value="ZP_2"/>
    <property type="match status" value="1"/>
</dbReference>
<evidence type="ECO:0000256" key="1">
    <source>
        <dbReference type="ARBA" id="ARBA00004609"/>
    </source>
</evidence>
<keyword evidence="8" id="KW-1015">Disulfide bond</keyword>
<keyword evidence="9" id="KW-0325">Glycoprotein</keyword>
<keyword evidence="5" id="KW-0336">GPI-anchor</keyword>
<dbReference type="Pfam" id="PF00100">
    <property type="entry name" value="Zona_pellucida"/>
    <property type="match status" value="1"/>
</dbReference>
<evidence type="ECO:0000256" key="6">
    <source>
        <dbReference type="ARBA" id="ARBA00022729"/>
    </source>
</evidence>
<keyword evidence="3" id="KW-1003">Cell membrane</keyword>
<reference evidence="12" key="1">
    <citation type="thesis" date="2020" institute="ProQuest LLC" country="789 East Eisenhower Parkway, Ann Arbor, MI, USA">
        <title>Comparative Genomics and Chromosome Evolution.</title>
        <authorList>
            <person name="Mudd A.B."/>
        </authorList>
    </citation>
    <scope>NUCLEOTIDE SEQUENCE</scope>
    <source>
        <strain evidence="12">237g6f4</strain>
        <tissue evidence="12">Blood</tissue>
    </source>
</reference>
<evidence type="ECO:0000256" key="5">
    <source>
        <dbReference type="ARBA" id="ARBA00022622"/>
    </source>
</evidence>
<dbReference type="AlphaFoldDB" id="A0AAV7A970"/>
<accession>A0AAV7A970</accession>
<dbReference type="GO" id="GO:0005576">
    <property type="term" value="C:extracellular region"/>
    <property type="evidence" value="ECO:0007669"/>
    <property type="project" value="UniProtKB-SubCell"/>
</dbReference>
<dbReference type="PANTHER" id="PTHR14002">
    <property type="entry name" value="ENDOGLIN/TGF-BETA RECEPTOR TYPE III"/>
    <property type="match status" value="1"/>
</dbReference>
<dbReference type="Gene3D" id="2.60.40.3210">
    <property type="entry name" value="Zona pellucida, ZP-N domain"/>
    <property type="match status" value="1"/>
</dbReference>
<evidence type="ECO:0000256" key="10">
    <source>
        <dbReference type="ARBA" id="ARBA00023288"/>
    </source>
</evidence>
<keyword evidence="10" id="KW-0449">Lipoprotein</keyword>
<dbReference type="InterPro" id="IPR001507">
    <property type="entry name" value="ZP_dom"/>
</dbReference>
<keyword evidence="13" id="KW-1185">Reference proteome</keyword>
<evidence type="ECO:0000256" key="7">
    <source>
        <dbReference type="ARBA" id="ARBA00023136"/>
    </source>
</evidence>
<protein>
    <recommendedName>
        <fullName evidence="11">ZP domain-containing protein</fullName>
    </recommendedName>
</protein>